<dbReference type="InterPro" id="IPR002645">
    <property type="entry name" value="STAS_dom"/>
</dbReference>
<evidence type="ECO:0000313" key="2">
    <source>
        <dbReference type="EMBL" id="MBL7259011.1"/>
    </source>
</evidence>
<feature type="domain" description="STAS" evidence="1">
    <location>
        <begin position="18"/>
        <end position="101"/>
    </location>
</feature>
<gene>
    <name evidence="2" type="ORF">JKJ07_32330</name>
</gene>
<dbReference type="CDD" id="cd07043">
    <property type="entry name" value="STAS_anti-anti-sigma_factors"/>
    <property type="match status" value="1"/>
</dbReference>
<comment type="caution">
    <text evidence="2">The sequence shown here is derived from an EMBL/GenBank/DDBJ whole genome shotgun (WGS) entry which is preliminary data.</text>
</comment>
<accession>A0ABS1VWZ2</accession>
<keyword evidence="3" id="KW-1185">Reference proteome</keyword>
<proteinExistence type="predicted"/>
<organism evidence="2 3">
    <name type="scientific">Paractinoplanes lichenicola</name>
    <dbReference type="NCBI Taxonomy" id="2802976"/>
    <lineage>
        <taxon>Bacteria</taxon>
        <taxon>Bacillati</taxon>
        <taxon>Actinomycetota</taxon>
        <taxon>Actinomycetes</taxon>
        <taxon>Micromonosporales</taxon>
        <taxon>Micromonosporaceae</taxon>
        <taxon>Paractinoplanes</taxon>
    </lineage>
</organism>
<evidence type="ECO:0000313" key="3">
    <source>
        <dbReference type="Proteomes" id="UP000598996"/>
    </source>
</evidence>
<dbReference type="EMBL" id="JAENHO010000010">
    <property type="protein sequence ID" value="MBL7259011.1"/>
    <property type="molecule type" value="Genomic_DNA"/>
</dbReference>
<dbReference type="Pfam" id="PF13466">
    <property type="entry name" value="STAS_2"/>
    <property type="match status" value="1"/>
</dbReference>
<dbReference type="Proteomes" id="UP000598996">
    <property type="component" value="Unassembled WGS sequence"/>
</dbReference>
<dbReference type="PROSITE" id="PS50801">
    <property type="entry name" value="STAS"/>
    <property type="match status" value="1"/>
</dbReference>
<dbReference type="SUPFAM" id="SSF52091">
    <property type="entry name" value="SpoIIaa-like"/>
    <property type="match status" value="1"/>
</dbReference>
<dbReference type="RefSeq" id="WP_202995673.1">
    <property type="nucleotide sequence ID" value="NZ_JAENHO010000010.1"/>
</dbReference>
<protein>
    <submittedName>
        <fullName evidence="2">STAS domain-containing protein</fullName>
    </submittedName>
</protein>
<sequence>MSDPIFHVPLAPGEQAGIISLAGSLDSFAHDRVRAALGAALAWAAARHRAEVVVDVRAVRFIDAGTIRLLIETYEAAADAGRRLRLVGPSDAVRRAIEAAGAGHRLLPRTSESIDDEDPSMHLPDGAEDLARASAGRRRAENDQVRIRARIQQQAVDGEVRATRRTLLADLRERLRTDPRALADDNFLALADTDTVHTAILMAATIVGSADACELRLEDAASTVRLRGLAEPDDFATARSYPLRGADGRLIGVLAMHFRTDEPRVGRPELVVECAELALAVTDRLGRPAPLD</sequence>
<dbReference type="InterPro" id="IPR058548">
    <property type="entry name" value="MlaB-like_STAS"/>
</dbReference>
<dbReference type="Gene3D" id="3.30.750.24">
    <property type="entry name" value="STAS domain"/>
    <property type="match status" value="1"/>
</dbReference>
<reference evidence="2 3" key="1">
    <citation type="submission" date="2021-01" db="EMBL/GenBank/DDBJ databases">
        <title>Actinoplanes sp. nov. LDG1-01 isolated from lichen.</title>
        <authorList>
            <person name="Saeng-In P."/>
            <person name="Phongsopitanun W."/>
            <person name="Kanchanasin P."/>
            <person name="Yuki M."/>
            <person name="Kudo T."/>
            <person name="Ohkuma M."/>
            <person name="Tanasupawat S."/>
        </authorList>
    </citation>
    <scope>NUCLEOTIDE SEQUENCE [LARGE SCALE GENOMIC DNA]</scope>
    <source>
        <strain evidence="2 3">LDG1-01</strain>
    </source>
</reference>
<name>A0ABS1VWZ2_9ACTN</name>
<dbReference type="InterPro" id="IPR036513">
    <property type="entry name" value="STAS_dom_sf"/>
</dbReference>
<evidence type="ECO:0000259" key="1">
    <source>
        <dbReference type="PROSITE" id="PS50801"/>
    </source>
</evidence>